<gene>
    <name evidence="2" type="ORF">SAMN05421855_101759</name>
</gene>
<sequence>MRKTSFFVTILFLFCTALVQSQKIDLTELKAPSSPAFTILGIQPAEIARPTSYEAFQASLFENLSNTEGFSIPQNVALEFTPFWLAAHPKLSFEDLINSKNIASNVLQNSSVSIATIDINSELDSIVNGTRMGIGYRTFLFKGSPSKENRSKLMTAVSELKKTQRSILGAYQPLFQVLAENPSINDADELKEKFNAELELFFDTQDLSTEVEEMARKIYTEEVLPSLFEEVYLIQAPNTFAAEVFKNLSKILSDKTVGIEQKLKEKAAKVEALIVEQETNYKGFYLEFSSAMALDFQESKFNNSYIHKWGVWLTPSYRTKSDQFEFLGVVRYLENRIVATNSETQNIDAGAKIAFQTGRFSLSGEAIFRFQNVTSSTSSAFETTNSEENIEDLKAVLTLEYKLTDTLLLTYTFGQNFDQNTEINGNVVSTIGLNYDLGGKKIIKDFALN</sequence>
<feature type="chain" id="PRO_5011523255" evidence="1">
    <location>
        <begin position="20"/>
        <end position="449"/>
    </location>
</feature>
<evidence type="ECO:0000313" key="3">
    <source>
        <dbReference type="Proteomes" id="UP000199321"/>
    </source>
</evidence>
<dbReference type="OrthoDB" id="623250at2"/>
<accession>A0A1G7D6D4</accession>
<keyword evidence="1" id="KW-0732">Signal</keyword>
<protein>
    <submittedName>
        <fullName evidence="2">Uncharacterized protein</fullName>
    </submittedName>
</protein>
<dbReference type="AlphaFoldDB" id="A0A1G7D6D4"/>
<name>A0A1G7D6D4_9FLAO</name>
<dbReference type="STRING" id="227084.SAMN05421855_101759"/>
<proteinExistence type="predicted"/>
<dbReference type="RefSeq" id="WP_093140676.1">
    <property type="nucleotide sequence ID" value="NZ_BMWO01000001.1"/>
</dbReference>
<evidence type="ECO:0000313" key="2">
    <source>
        <dbReference type="EMBL" id="SDE46315.1"/>
    </source>
</evidence>
<keyword evidence="3" id="KW-1185">Reference proteome</keyword>
<feature type="signal peptide" evidence="1">
    <location>
        <begin position="1"/>
        <end position="19"/>
    </location>
</feature>
<organism evidence="2 3">
    <name type="scientific">Ulvibacter litoralis</name>
    <dbReference type="NCBI Taxonomy" id="227084"/>
    <lineage>
        <taxon>Bacteria</taxon>
        <taxon>Pseudomonadati</taxon>
        <taxon>Bacteroidota</taxon>
        <taxon>Flavobacteriia</taxon>
        <taxon>Flavobacteriales</taxon>
        <taxon>Flavobacteriaceae</taxon>
        <taxon>Ulvibacter</taxon>
    </lineage>
</organism>
<reference evidence="2 3" key="1">
    <citation type="submission" date="2016-10" db="EMBL/GenBank/DDBJ databases">
        <authorList>
            <person name="de Groot N.N."/>
        </authorList>
    </citation>
    <scope>NUCLEOTIDE SEQUENCE [LARGE SCALE GENOMIC DNA]</scope>
    <source>
        <strain evidence="2 3">DSM 16195</strain>
    </source>
</reference>
<dbReference type="EMBL" id="FNBA01000001">
    <property type="protein sequence ID" value="SDE46315.1"/>
    <property type="molecule type" value="Genomic_DNA"/>
</dbReference>
<evidence type="ECO:0000256" key="1">
    <source>
        <dbReference type="SAM" id="SignalP"/>
    </source>
</evidence>
<dbReference type="Proteomes" id="UP000199321">
    <property type="component" value="Unassembled WGS sequence"/>
</dbReference>